<dbReference type="Proteomes" id="UP000595460">
    <property type="component" value="Chromosome"/>
</dbReference>
<evidence type="ECO:0000256" key="1">
    <source>
        <dbReference type="SAM" id="Phobius"/>
    </source>
</evidence>
<name>A0ABX7BZY0_9HYPH</name>
<feature type="transmembrane region" description="Helical" evidence="1">
    <location>
        <begin position="39"/>
        <end position="61"/>
    </location>
</feature>
<evidence type="ECO:0008006" key="4">
    <source>
        <dbReference type="Google" id="ProtNLM"/>
    </source>
</evidence>
<feature type="transmembrane region" description="Helical" evidence="1">
    <location>
        <begin position="15"/>
        <end position="33"/>
    </location>
</feature>
<sequence>MKAAPRHVMIERVNWWWYLAPIIPILAVGYAALMSWLPSWALLIALFAFFMWLMSLVFTLFRTVMQRFKTSKEPRQ</sequence>
<gene>
    <name evidence="2" type="ORF">JI749_02795</name>
</gene>
<dbReference type="EMBL" id="CP068047">
    <property type="protein sequence ID" value="QQR36579.1"/>
    <property type="molecule type" value="Genomic_DNA"/>
</dbReference>
<reference evidence="2 3" key="1">
    <citation type="submission" date="2021-01" db="EMBL/GenBank/DDBJ databases">
        <title>Genome seq and assembly of Devosia sp. G19.</title>
        <authorList>
            <person name="Chhetri G."/>
        </authorList>
    </citation>
    <scope>NUCLEOTIDE SEQUENCE [LARGE SCALE GENOMIC DNA]</scope>
    <source>
        <strain evidence="2 3">G19</strain>
    </source>
</reference>
<proteinExistence type="predicted"/>
<evidence type="ECO:0000313" key="2">
    <source>
        <dbReference type="EMBL" id="QQR36579.1"/>
    </source>
</evidence>
<protein>
    <recommendedName>
        <fullName evidence="4">DUF4175 domain-containing protein</fullName>
    </recommendedName>
</protein>
<accession>A0ABX7BZY0</accession>
<keyword evidence="1" id="KW-0472">Membrane</keyword>
<keyword evidence="1" id="KW-0812">Transmembrane</keyword>
<organism evidence="2 3">
    <name type="scientific">Devosia oryziradicis</name>
    <dbReference type="NCBI Taxonomy" id="2801335"/>
    <lineage>
        <taxon>Bacteria</taxon>
        <taxon>Pseudomonadati</taxon>
        <taxon>Pseudomonadota</taxon>
        <taxon>Alphaproteobacteria</taxon>
        <taxon>Hyphomicrobiales</taxon>
        <taxon>Devosiaceae</taxon>
        <taxon>Devosia</taxon>
    </lineage>
</organism>
<keyword evidence="1" id="KW-1133">Transmembrane helix</keyword>
<dbReference type="RefSeq" id="WP_201658655.1">
    <property type="nucleotide sequence ID" value="NZ_CP068047.1"/>
</dbReference>
<keyword evidence="3" id="KW-1185">Reference proteome</keyword>
<evidence type="ECO:0000313" key="3">
    <source>
        <dbReference type="Proteomes" id="UP000595460"/>
    </source>
</evidence>